<organism evidence="2 3">
    <name type="scientific">Cordyceps militaris (strain CM01)</name>
    <name type="common">Caterpillar fungus</name>
    <dbReference type="NCBI Taxonomy" id="983644"/>
    <lineage>
        <taxon>Eukaryota</taxon>
        <taxon>Fungi</taxon>
        <taxon>Dikarya</taxon>
        <taxon>Ascomycota</taxon>
        <taxon>Pezizomycotina</taxon>
        <taxon>Sordariomycetes</taxon>
        <taxon>Hypocreomycetidae</taxon>
        <taxon>Hypocreales</taxon>
        <taxon>Cordycipitaceae</taxon>
        <taxon>Cordyceps</taxon>
    </lineage>
</organism>
<proteinExistence type="predicted"/>
<dbReference type="InterPro" id="IPR016181">
    <property type="entry name" value="Acyl_CoA_acyltransferase"/>
</dbReference>
<gene>
    <name evidence="2" type="ORF">CCM_05865</name>
</gene>
<dbReference type="Gene3D" id="3.40.630.30">
    <property type="match status" value="1"/>
</dbReference>
<dbReference type="Proteomes" id="UP000001610">
    <property type="component" value="Unassembled WGS sequence"/>
</dbReference>
<dbReference type="InterPro" id="IPR000182">
    <property type="entry name" value="GNAT_dom"/>
</dbReference>
<evidence type="ECO:0000259" key="1">
    <source>
        <dbReference type="PROSITE" id="PS51186"/>
    </source>
</evidence>
<evidence type="ECO:0000313" key="2">
    <source>
        <dbReference type="EMBL" id="EGX91707.1"/>
    </source>
</evidence>
<reference evidence="2 3" key="1">
    <citation type="journal article" date="2011" name="Genome Biol.">
        <title>Genome sequence of the insect pathogenic fungus Cordyceps militaris, a valued traditional Chinese medicine.</title>
        <authorList>
            <person name="Zheng P."/>
            <person name="Xia Y."/>
            <person name="Xiao G."/>
            <person name="Xiong C."/>
            <person name="Hu X."/>
            <person name="Zhang S."/>
            <person name="Zheng H."/>
            <person name="Huang Y."/>
            <person name="Zhou Y."/>
            <person name="Wang S."/>
            <person name="Zhao G.P."/>
            <person name="Liu X."/>
            <person name="St Leger R.J."/>
            <person name="Wang C."/>
        </authorList>
    </citation>
    <scope>NUCLEOTIDE SEQUENCE [LARGE SCALE GENOMIC DNA]</scope>
    <source>
        <strain evidence="2 3">CM01</strain>
    </source>
</reference>
<evidence type="ECO:0000313" key="3">
    <source>
        <dbReference type="Proteomes" id="UP000001610"/>
    </source>
</evidence>
<dbReference type="RefSeq" id="XP_006671072.1">
    <property type="nucleotide sequence ID" value="XM_006671009.1"/>
</dbReference>
<dbReference type="eggNOG" id="ENOG502SGYQ">
    <property type="taxonomic scope" value="Eukaryota"/>
</dbReference>
<dbReference type="KEGG" id="cmt:CCM_05865"/>
<feature type="domain" description="N-acetyltransferase" evidence="1">
    <location>
        <begin position="25"/>
        <end position="193"/>
    </location>
</feature>
<dbReference type="GO" id="GO:0016747">
    <property type="term" value="F:acyltransferase activity, transferring groups other than amino-acyl groups"/>
    <property type="evidence" value="ECO:0007669"/>
    <property type="project" value="InterPro"/>
</dbReference>
<accession>G3JHF1</accession>
<keyword evidence="2" id="KW-0808">Transferase</keyword>
<sequence length="196" mass="21765">MDYTVEQIKPDEAGVEFFLEKYKPFRLEALRTDPQFFGSTYEKEAAKDDDFWRLRVSRPGATTFVAVRTPDRRIVSSLTLVRGMQPSPILSMAAGLIPAERDKDSAALLHWAVNGVYTARDARRQGLAKGVFEAALAFAFAEAAAEGKSCLVSILVREENELAMGMYARMGFGDLGYVEADGNAVMYMFKARPEAM</sequence>
<dbReference type="HOGENOM" id="CLU_013985_6_0_1"/>
<dbReference type="AlphaFoldDB" id="G3JHF1"/>
<dbReference type="GeneID" id="18167883"/>
<keyword evidence="3" id="KW-1185">Reference proteome</keyword>
<protein>
    <submittedName>
        <fullName evidence="2">Acyl-CoA N-acyltransferase</fullName>
    </submittedName>
</protein>
<dbReference type="Pfam" id="PF00583">
    <property type="entry name" value="Acetyltransf_1"/>
    <property type="match status" value="1"/>
</dbReference>
<dbReference type="PROSITE" id="PS51186">
    <property type="entry name" value="GNAT"/>
    <property type="match status" value="1"/>
</dbReference>
<dbReference type="SUPFAM" id="SSF55729">
    <property type="entry name" value="Acyl-CoA N-acyltransferases (Nat)"/>
    <property type="match status" value="1"/>
</dbReference>
<keyword evidence="2" id="KW-0012">Acyltransferase</keyword>
<name>G3JHF1_CORMM</name>
<dbReference type="InParanoid" id="G3JHF1"/>
<dbReference type="OMA" id="NELAMGM"/>
<dbReference type="EMBL" id="JH126402">
    <property type="protein sequence ID" value="EGX91707.1"/>
    <property type="molecule type" value="Genomic_DNA"/>
</dbReference>
<dbReference type="OrthoDB" id="41532at2759"/>
<dbReference type="VEuPathDB" id="FungiDB:CCM_05865"/>